<sequence>MFLSRISSLFYTGVLLLTLSSCASINGGSVSPKQDEAWNDVPKSYIDGLKAAEKGHSKQAINLFKQSIVEFPAFAPAYTNMGLQQLKSKDRTAAEKSLKKSIEINPDNATSYNHLGVIARLNGDFDSASTMYKKALELNPDYAIAHLNYGILLDLYLYELEAALEQYEIYQSKIDKKDAKVSKWIIEVKRRIAKSKKP</sequence>
<dbReference type="InterPro" id="IPR050498">
    <property type="entry name" value="Ycf3"/>
</dbReference>
<protein>
    <submittedName>
        <fullName evidence="5">Uncharacterized protein</fullName>
    </submittedName>
</protein>
<gene>
    <name evidence="5" type="ORF">DIZ80_12750</name>
</gene>
<dbReference type="PROSITE" id="PS50005">
    <property type="entry name" value="TPR"/>
    <property type="match status" value="2"/>
</dbReference>
<keyword evidence="6" id="KW-1185">Reference proteome</keyword>
<dbReference type="Proteomes" id="UP000254266">
    <property type="component" value="Unassembled WGS sequence"/>
</dbReference>
<proteinExistence type="predicted"/>
<evidence type="ECO:0000256" key="1">
    <source>
        <dbReference type="ARBA" id="ARBA00022737"/>
    </source>
</evidence>
<keyword evidence="4" id="KW-0732">Signal</keyword>
<accession>A0A370DDZ2</accession>
<dbReference type="SUPFAM" id="SSF48452">
    <property type="entry name" value="TPR-like"/>
    <property type="match status" value="1"/>
</dbReference>
<dbReference type="PROSITE" id="PS50293">
    <property type="entry name" value="TPR_REGION"/>
    <property type="match status" value="1"/>
</dbReference>
<keyword evidence="1" id="KW-0677">Repeat</keyword>
<evidence type="ECO:0000256" key="4">
    <source>
        <dbReference type="SAM" id="SignalP"/>
    </source>
</evidence>
<dbReference type="InterPro" id="IPR011990">
    <property type="entry name" value="TPR-like_helical_dom_sf"/>
</dbReference>
<dbReference type="InterPro" id="IPR019734">
    <property type="entry name" value="TPR_rpt"/>
</dbReference>
<dbReference type="Pfam" id="PF00515">
    <property type="entry name" value="TPR_1"/>
    <property type="match status" value="1"/>
</dbReference>
<feature type="chain" id="PRO_5016926610" evidence="4">
    <location>
        <begin position="24"/>
        <end position="198"/>
    </location>
</feature>
<dbReference type="PANTHER" id="PTHR44858">
    <property type="entry name" value="TETRATRICOPEPTIDE REPEAT PROTEIN 6"/>
    <property type="match status" value="1"/>
</dbReference>
<name>A0A370DDZ2_9GAMM</name>
<reference evidence="5 6" key="1">
    <citation type="journal article" date="2018" name="ISME J.">
        <title>Endosymbiont genomes yield clues of tubeworm success.</title>
        <authorList>
            <person name="Li Y."/>
            <person name="Liles M.R."/>
            <person name="Halanych K.M."/>
        </authorList>
    </citation>
    <scope>NUCLEOTIDE SEQUENCE [LARGE SCALE GENOMIC DNA]</scope>
    <source>
        <strain evidence="5">A1464</strain>
    </source>
</reference>
<evidence type="ECO:0000256" key="3">
    <source>
        <dbReference type="PROSITE-ProRule" id="PRU00339"/>
    </source>
</evidence>
<dbReference type="EMBL" id="QFXC01000011">
    <property type="protein sequence ID" value="RDH83119.1"/>
    <property type="molecule type" value="Genomic_DNA"/>
</dbReference>
<dbReference type="AlphaFoldDB" id="A0A370DDZ2"/>
<feature type="repeat" description="TPR" evidence="3">
    <location>
        <begin position="109"/>
        <end position="142"/>
    </location>
</feature>
<dbReference type="SMART" id="SM00028">
    <property type="entry name" value="TPR"/>
    <property type="match status" value="2"/>
</dbReference>
<organism evidence="5 6">
    <name type="scientific">endosymbiont of Galathealinum brachiosum</name>
    <dbReference type="NCBI Taxonomy" id="2200906"/>
    <lineage>
        <taxon>Bacteria</taxon>
        <taxon>Pseudomonadati</taxon>
        <taxon>Pseudomonadota</taxon>
        <taxon>Gammaproteobacteria</taxon>
        <taxon>sulfur-oxidizing symbionts</taxon>
    </lineage>
</organism>
<dbReference type="Gene3D" id="1.25.40.10">
    <property type="entry name" value="Tetratricopeptide repeat domain"/>
    <property type="match status" value="1"/>
</dbReference>
<evidence type="ECO:0000313" key="6">
    <source>
        <dbReference type="Proteomes" id="UP000254266"/>
    </source>
</evidence>
<keyword evidence="2 3" id="KW-0802">TPR repeat</keyword>
<feature type="signal peptide" evidence="4">
    <location>
        <begin position="1"/>
        <end position="23"/>
    </location>
</feature>
<evidence type="ECO:0000256" key="2">
    <source>
        <dbReference type="ARBA" id="ARBA00022803"/>
    </source>
</evidence>
<feature type="repeat" description="TPR" evidence="3">
    <location>
        <begin position="75"/>
        <end position="108"/>
    </location>
</feature>
<dbReference type="PROSITE" id="PS51257">
    <property type="entry name" value="PROKAR_LIPOPROTEIN"/>
    <property type="match status" value="1"/>
</dbReference>
<dbReference type="Pfam" id="PF13181">
    <property type="entry name" value="TPR_8"/>
    <property type="match status" value="1"/>
</dbReference>
<evidence type="ECO:0000313" key="5">
    <source>
        <dbReference type="EMBL" id="RDH83119.1"/>
    </source>
</evidence>
<dbReference type="PANTHER" id="PTHR44858:SF1">
    <property type="entry name" value="UDP-N-ACETYLGLUCOSAMINE--PEPTIDE N-ACETYLGLUCOSAMINYLTRANSFERASE SPINDLY-RELATED"/>
    <property type="match status" value="1"/>
</dbReference>
<comment type="caution">
    <text evidence="5">The sequence shown here is derived from an EMBL/GenBank/DDBJ whole genome shotgun (WGS) entry which is preliminary data.</text>
</comment>